<evidence type="ECO:0000259" key="11">
    <source>
        <dbReference type="PROSITE" id="PS51202"/>
    </source>
</evidence>
<dbReference type="GO" id="GO:1902600">
    <property type="term" value="P:proton transmembrane transport"/>
    <property type="evidence" value="ECO:0007669"/>
    <property type="project" value="InterPro"/>
</dbReference>
<keyword evidence="8" id="KW-0406">Ion transport</keyword>
<evidence type="ECO:0000256" key="10">
    <source>
        <dbReference type="SAM" id="Phobius"/>
    </source>
</evidence>
<dbReference type="Gene3D" id="3.30.70.1450">
    <property type="entry name" value="Regulator of K+ conductance, C-terminal domain"/>
    <property type="match status" value="1"/>
</dbReference>
<dbReference type="GO" id="GO:0005886">
    <property type="term" value="C:plasma membrane"/>
    <property type="evidence" value="ECO:0007669"/>
    <property type="project" value="UniProtKB-SubCell"/>
</dbReference>
<dbReference type="RefSeq" id="WP_018361102.1">
    <property type="nucleotide sequence ID" value="NZ_UGTI01000001.1"/>
</dbReference>
<dbReference type="AlphaFoldDB" id="A0A379DGX4"/>
<dbReference type="InterPro" id="IPR006153">
    <property type="entry name" value="Cation/H_exchanger_TM"/>
</dbReference>
<sequence length="489" mass="52977">MVSIAPEHFLLIGSIVLLVGIMAGKIGTKFGLPALLLFLATGVLFGSGGFGIQFDDAGSAQFVGVLALSVILFSGGMDTRFSDIKRVMGPGITLSTLGVVITTLVFGGILYLMGTIPVSPIHLTFPIALLLAATMSSTDSASVFALLNGRQMHLKEDLKPTLELESGSNDPMAYMLTIALIQFVSSGGGSIWLIIGTLFMQFFLGGLIGFLMGRLSVFFLNRIDIYNDSLYPIVLLCMVFLTFAVTAVLGGNGYLAVYISGIIVGNSRLVHKKSIKTFFDGITWLVQIILFIMLGLLVNSENLLTVAPFALLAGLVMIFVARPLAVVVSLLPFKRYSIRGRVFLSWVGLRGAVPIIFATYPMMSDIQGAETLFNIVFFITILSLTIQGSSIGVVAKWLKLDEPVPDKKTFFGVEIPDEIGTKMEERKVTPEMIKEGSMLMDLDLKDEELVILVKRGSKFMVPKGKLELYPKDILLIVSDSTAVKEQTGN</sequence>
<dbReference type="Pfam" id="PF00999">
    <property type="entry name" value="Na_H_Exchanger"/>
    <property type="match status" value="1"/>
</dbReference>
<evidence type="ECO:0000256" key="5">
    <source>
        <dbReference type="ARBA" id="ARBA00022538"/>
    </source>
</evidence>
<feature type="transmembrane region" description="Helical" evidence="10">
    <location>
        <begin position="201"/>
        <end position="220"/>
    </location>
</feature>
<keyword evidence="5" id="KW-0630">Potassium</keyword>
<keyword evidence="3" id="KW-0050">Antiport</keyword>
<reference evidence="12 13" key="1">
    <citation type="submission" date="2018-06" db="EMBL/GenBank/DDBJ databases">
        <authorList>
            <consortium name="Pathogen Informatics"/>
            <person name="Doyle S."/>
        </authorList>
    </citation>
    <scope>NUCLEOTIDE SEQUENCE [LARGE SCALE GENOMIC DNA]</scope>
    <source>
        <strain evidence="12 13">NCTC13100</strain>
    </source>
</reference>
<comment type="subcellular location">
    <subcellularLocation>
        <location evidence="1">Cell membrane</location>
        <topology evidence="1">Multi-pass membrane protein</topology>
    </subcellularLocation>
</comment>
<feature type="transmembrane region" description="Helical" evidence="10">
    <location>
        <begin position="255"/>
        <end position="271"/>
    </location>
</feature>
<dbReference type="InterPro" id="IPR036721">
    <property type="entry name" value="RCK_C_sf"/>
</dbReference>
<gene>
    <name evidence="12" type="primary">nhaK</name>
    <name evidence="12" type="ORF">NCTC13100_00778</name>
</gene>
<feature type="transmembrane region" description="Helical" evidence="10">
    <location>
        <begin position="58"/>
        <end position="75"/>
    </location>
</feature>
<protein>
    <submittedName>
        <fullName evidence="12">Sodium, potassium, lithium and rubidium/H(+) antiporter</fullName>
    </submittedName>
</protein>
<evidence type="ECO:0000256" key="8">
    <source>
        <dbReference type="ARBA" id="ARBA00023065"/>
    </source>
</evidence>
<dbReference type="InterPro" id="IPR006037">
    <property type="entry name" value="RCK_C"/>
</dbReference>
<evidence type="ECO:0000256" key="7">
    <source>
        <dbReference type="ARBA" id="ARBA00022989"/>
    </source>
</evidence>
<keyword evidence="7 10" id="KW-1133">Transmembrane helix</keyword>
<dbReference type="EMBL" id="UGTI01000001">
    <property type="protein sequence ID" value="SUB77648.1"/>
    <property type="molecule type" value="Genomic_DNA"/>
</dbReference>
<keyword evidence="6 10" id="KW-0812">Transmembrane</keyword>
<evidence type="ECO:0000256" key="2">
    <source>
        <dbReference type="ARBA" id="ARBA00022448"/>
    </source>
</evidence>
<proteinExistence type="predicted"/>
<dbReference type="Proteomes" id="UP000254263">
    <property type="component" value="Unassembled WGS sequence"/>
</dbReference>
<feature type="transmembrane region" description="Helical" evidence="10">
    <location>
        <begin position="375"/>
        <end position="398"/>
    </location>
</feature>
<keyword evidence="2" id="KW-0813">Transport</keyword>
<feature type="transmembrane region" description="Helical" evidence="10">
    <location>
        <begin position="173"/>
        <end position="195"/>
    </location>
</feature>
<evidence type="ECO:0000256" key="4">
    <source>
        <dbReference type="ARBA" id="ARBA00022475"/>
    </source>
</evidence>
<evidence type="ECO:0000256" key="9">
    <source>
        <dbReference type="ARBA" id="ARBA00023136"/>
    </source>
</evidence>
<dbReference type="PROSITE" id="PS51202">
    <property type="entry name" value="RCK_C"/>
    <property type="match status" value="1"/>
</dbReference>
<evidence type="ECO:0000313" key="12">
    <source>
        <dbReference type="EMBL" id="SUB77648.1"/>
    </source>
</evidence>
<keyword evidence="5" id="KW-0633">Potassium transport</keyword>
<feature type="transmembrane region" description="Helical" evidence="10">
    <location>
        <begin position="309"/>
        <end position="331"/>
    </location>
</feature>
<feature type="transmembrane region" description="Helical" evidence="10">
    <location>
        <begin position="87"/>
        <end position="113"/>
    </location>
</feature>
<dbReference type="NCBIfam" id="NF003716">
    <property type="entry name" value="PRK05326.1-3"/>
    <property type="match status" value="1"/>
</dbReference>
<name>A0A379DGX4_9PORP</name>
<feature type="transmembrane region" description="Helical" evidence="10">
    <location>
        <begin position="343"/>
        <end position="363"/>
    </location>
</feature>
<keyword evidence="9 10" id="KW-0472">Membrane</keyword>
<feature type="transmembrane region" description="Helical" evidence="10">
    <location>
        <begin position="278"/>
        <end position="297"/>
    </location>
</feature>
<dbReference type="Gene3D" id="1.20.1530.20">
    <property type="match status" value="1"/>
</dbReference>
<feature type="transmembrane region" description="Helical" evidence="10">
    <location>
        <begin position="30"/>
        <end position="52"/>
    </location>
</feature>
<feature type="transmembrane region" description="Helical" evidence="10">
    <location>
        <begin position="229"/>
        <end position="249"/>
    </location>
</feature>
<dbReference type="PANTHER" id="PTHR32507:SF7">
    <property type="entry name" value="K(+)_H(+) ANTIPORTER NHAP2"/>
    <property type="match status" value="1"/>
</dbReference>
<evidence type="ECO:0000256" key="1">
    <source>
        <dbReference type="ARBA" id="ARBA00004651"/>
    </source>
</evidence>
<dbReference type="GO" id="GO:0008324">
    <property type="term" value="F:monoatomic cation transmembrane transporter activity"/>
    <property type="evidence" value="ECO:0007669"/>
    <property type="project" value="InterPro"/>
</dbReference>
<accession>A0A379DGX4</accession>
<feature type="transmembrane region" description="Helical" evidence="10">
    <location>
        <begin position="125"/>
        <end position="147"/>
    </location>
</feature>
<feature type="transmembrane region" description="Helical" evidence="10">
    <location>
        <begin position="6"/>
        <end position="23"/>
    </location>
</feature>
<organism evidence="12 13">
    <name type="scientific">Porphyromonas macacae</name>
    <dbReference type="NCBI Taxonomy" id="28115"/>
    <lineage>
        <taxon>Bacteria</taxon>
        <taxon>Pseudomonadati</taxon>
        <taxon>Bacteroidota</taxon>
        <taxon>Bacteroidia</taxon>
        <taxon>Bacteroidales</taxon>
        <taxon>Porphyromonadaceae</taxon>
        <taxon>Porphyromonas</taxon>
    </lineage>
</organism>
<dbReference type="GO" id="GO:0015297">
    <property type="term" value="F:antiporter activity"/>
    <property type="evidence" value="ECO:0007669"/>
    <property type="project" value="UniProtKB-KW"/>
</dbReference>
<feature type="domain" description="RCK C-terminal" evidence="11">
    <location>
        <begin position="411"/>
        <end position="489"/>
    </location>
</feature>
<dbReference type="InterPro" id="IPR038770">
    <property type="entry name" value="Na+/solute_symporter_sf"/>
</dbReference>
<dbReference type="PANTHER" id="PTHR32507">
    <property type="entry name" value="NA(+)/H(+) ANTIPORTER 1"/>
    <property type="match status" value="1"/>
</dbReference>
<keyword evidence="4" id="KW-1003">Cell membrane</keyword>
<dbReference type="SUPFAM" id="SSF116726">
    <property type="entry name" value="TrkA C-terminal domain-like"/>
    <property type="match status" value="1"/>
</dbReference>
<evidence type="ECO:0000256" key="3">
    <source>
        <dbReference type="ARBA" id="ARBA00022449"/>
    </source>
</evidence>
<evidence type="ECO:0000256" key="6">
    <source>
        <dbReference type="ARBA" id="ARBA00022692"/>
    </source>
</evidence>
<evidence type="ECO:0000313" key="13">
    <source>
        <dbReference type="Proteomes" id="UP000254263"/>
    </source>
</evidence>
<dbReference type="NCBIfam" id="NF003715">
    <property type="entry name" value="PRK05326.1-2"/>
    <property type="match status" value="1"/>
</dbReference>
<dbReference type="GO" id="GO:0006813">
    <property type="term" value="P:potassium ion transport"/>
    <property type="evidence" value="ECO:0007669"/>
    <property type="project" value="UniProtKB-KW"/>
</dbReference>